<accession>A0A1F8AU37</accession>
<dbReference type="InterPro" id="IPR003439">
    <property type="entry name" value="ABC_transporter-like_ATP-bd"/>
</dbReference>
<feature type="transmembrane region" description="Helical" evidence="7">
    <location>
        <begin position="162"/>
        <end position="187"/>
    </location>
</feature>
<dbReference type="Pfam" id="PF00005">
    <property type="entry name" value="ABC_tran"/>
    <property type="match status" value="1"/>
</dbReference>
<evidence type="ECO:0008006" key="12">
    <source>
        <dbReference type="Google" id="ProtNLM"/>
    </source>
</evidence>
<dbReference type="Gene3D" id="3.40.50.300">
    <property type="entry name" value="P-loop containing nucleotide triphosphate hydrolases"/>
    <property type="match status" value="1"/>
</dbReference>
<evidence type="ECO:0000256" key="7">
    <source>
        <dbReference type="SAM" id="Phobius"/>
    </source>
</evidence>
<evidence type="ECO:0000259" key="8">
    <source>
        <dbReference type="PROSITE" id="PS50893"/>
    </source>
</evidence>
<dbReference type="InterPro" id="IPR011527">
    <property type="entry name" value="ABC1_TM_dom"/>
</dbReference>
<dbReference type="SUPFAM" id="SSF52540">
    <property type="entry name" value="P-loop containing nucleoside triphosphate hydrolases"/>
    <property type="match status" value="1"/>
</dbReference>
<evidence type="ECO:0000256" key="3">
    <source>
        <dbReference type="ARBA" id="ARBA00022741"/>
    </source>
</evidence>
<dbReference type="PROSITE" id="PS50929">
    <property type="entry name" value="ABC_TM1F"/>
    <property type="match status" value="1"/>
</dbReference>
<dbReference type="SUPFAM" id="SSF90123">
    <property type="entry name" value="ABC transporter transmembrane region"/>
    <property type="match status" value="1"/>
</dbReference>
<proteinExistence type="predicted"/>
<keyword evidence="3" id="KW-0547">Nucleotide-binding</keyword>
<gene>
    <name evidence="10" type="ORF">A3E44_02970</name>
</gene>
<keyword evidence="4" id="KW-0067">ATP-binding</keyword>
<dbReference type="AlphaFoldDB" id="A0A1F8AU37"/>
<feature type="transmembrane region" description="Helical" evidence="7">
    <location>
        <begin position="32"/>
        <end position="53"/>
    </location>
</feature>
<dbReference type="GO" id="GO:0015421">
    <property type="term" value="F:ABC-type oligopeptide transporter activity"/>
    <property type="evidence" value="ECO:0007669"/>
    <property type="project" value="TreeGrafter"/>
</dbReference>
<dbReference type="PANTHER" id="PTHR43394:SF1">
    <property type="entry name" value="ATP-BINDING CASSETTE SUB-FAMILY B MEMBER 10, MITOCHONDRIAL"/>
    <property type="match status" value="1"/>
</dbReference>
<dbReference type="GO" id="GO:0005886">
    <property type="term" value="C:plasma membrane"/>
    <property type="evidence" value="ECO:0007669"/>
    <property type="project" value="UniProtKB-SubCell"/>
</dbReference>
<name>A0A1F8AU37_9BACT</name>
<dbReference type="PANTHER" id="PTHR43394">
    <property type="entry name" value="ATP-DEPENDENT PERMEASE MDL1, MITOCHONDRIAL"/>
    <property type="match status" value="1"/>
</dbReference>
<evidence type="ECO:0000256" key="1">
    <source>
        <dbReference type="ARBA" id="ARBA00004651"/>
    </source>
</evidence>
<dbReference type="GO" id="GO:0016887">
    <property type="term" value="F:ATP hydrolysis activity"/>
    <property type="evidence" value="ECO:0007669"/>
    <property type="project" value="InterPro"/>
</dbReference>
<keyword evidence="6 7" id="KW-0472">Membrane</keyword>
<dbReference type="Gene3D" id="1.20.1560.10">
    <property type="entry name" value="ABC transporter type 1, transmembrane domain"/>
    <property type="match status" value="1"/>
</dbReference>
<evidence type="ECO:0000313" key="11">
    <source>
        <dbReference type="Proteomes" id="UP000178603"/>
    </source>
</evidence>
<dbReference type="InterPro" id="IPR027417">
    <property type="entry name" value="P-loop_NTPase"/>
</dbReference>
<dbReference type="InterPro" id="IPR003593">
    <property type="entry name" value="AAA+_ATPase"/>
</dbReference>
<dbReference type="InterPro" id="IPR039421">
    <property type="entry name" value="Type_1_exporter"/>
</dbReference>
<evidence type="ECO:0000256" key="6">
    <source>
        <dbReference type="ARBA" id="ARBA00023136"/>
    </source>
</evidence>
<keyword evidence="5 7" id="KW-1133">Transmembrane helix</keyword>
<organism evidence="10 11">
    <name type="scientific">Candidatus Woesebacteria bacterium RIFCSPHIGHO2_12_FULL_41_24</name>
    <dbReference type="NCBI Taxonomy" id="1802510"/>
    <lineage>
        <taxon>Bacteria</taxon>
        <taxon>Candidatus Woeseibacteriota</taxon>
    </lineage>
</organism>
<feature type="domain" description="ABC transporter" evidence="8">
    <location>
        <begin position="361"/>
        <end position="602"/>
    </location>
</feature>
<dbReference type="InterPro" id="IPR036640">
    <property type="entry name" value="ABC1_TM_sf"/>
</dbReference>
<evidence type="ECO:0000313" key="10">
    <source>
        <dbReference type="EMBL" id="OGM55221.1"/>
    </source>
</evidence>
<keyword evidence="2 7" id="KW-0812">Transmembrane</keyword>
<evidence type="ECO:0000259" key="9">
    <source>
        <dbReference type="PROSITE" id="PS50929"/>
    </source>
</evidence>
<dbReference type="PROSITE" id="PS50893">
    <property type="entry name" value="ABC_TRANSPORTER_2"/>
    <property type="match status" value="1"/>
</dbReference>
<reference evidence="10 11" key="1">
    <citation type="journal article" date="2016" name="Nat. Commun.">
        <title>Thousands of microbial genomes shed light on interconnected biogeochemical processes in an aquifer system.</title>
        <authorList>
            <person name="Anantharaman K."/>
            <person name="Brown C.T."/>
            <person name="Hug L.A."/>
            <person name="Sharon I."/>
            <person name="Castelle C.J."/>
            <person name="Probst A.J."/>
            <person name="Thomas B.C."/>
            <person name="Singh A."/>
            <person name="Wilkins M.J."/>
            <person name="Karaoz U."/>
            <person name="Brodie E.L."/>
            <person name="Williams K.H."/>
            <person name="Hubbard S.S."/>
            <person name="Banfield J.F."/>
        </authorList>
    </citation>
    <scope>NUCLEOTIDE SEQUENCE [LARGE SCALE GENOMIC DNA]</scope>
</reference>
<feature type="domain" description="ABC transmembrane type-1" evidence="9">
    <location>
        <begin position="34"/>
        <end position="325"/>
    </location>
</feature>
<dbReference type="EMBL" id="MGGW01000004">
    <property type="protein sequence ID" value="OGM55221.1"/>
    <property type="molecule type" value="Genomic_DNA"/>
</dbReference>
<comment type="subcellular location">
    <subcellularLocation>
        <location evidence="1">Cell membrane</location>
        <topology evidence="1">Multi-pass membrane protein</topology>
    </subcellularLocation>
</comment>
<evidence type="ECO:0000256" key="4">
    <source>
        <dbReference type="ARBA" id="ARBA00022840"/>
    </source>
</evidence>
<evidence type="ECO:0000256" key="2">
    <source>
        <dbReference type="ARBA" id="ARBA00022692"/>
    </source>
</evidence>
<protein>
    <recommendedName>
        <fullName evidence="12">ABC transporter domain-containing protein</fullName>
    </recommendedName>
</protein>
<sequence length="608" mass="70108">MQKPRITFDRFGQVFFVFREVVRLAAKTNRKFLVLVLILNAIWGFSTAPGFYLEKLILDNLIASIGDPNWRQAMYLIGGIIFLRLLLELFRNVLSRVNGFLSRKMSQTFASELEIMMAKKMTELDIATIDDPDFKNKYTKIERESGRRAWGLMMPLSDISNYLIGFISVVGILILLHPLIALGVLVFSLPQFFVSGKYIKKEYELETALSAKYRMWGWLTYYLVRNKNFLELKILGISGYLTKKLKSIQSETIDKQMELSKKRELSNFGTFLPLTFYEFAVSVWLIFLVITEKITIGSFELYLRSLRSAESNLTGLVNSVLEIYENYIYVVDLIWFLNLKPVINEKAKTGKNAYSYKRLSLEAKNVWFRYPKSKNWILKGVNMHVNPGEKIALVGENGAGKSTLIKLLARFYDPEKGKIVVAGSDLKDFNLGSYRRRLAILFQKFESYPFTAQESIGYGDISRVNKLGQIKEAAHKTTIDKFIETLPLKYKHPLAPEFDKGVDLSIGQWQRVGISRMLFRKNADILIMDEPTSNVDPKAEEQIFRELLKKTKDKILIFVSQRFSTVRYADRIFVLDKGRITESGTHDELMKLGGLYHELFTIQAKGYQ</sequence>
<dbReference type="SMART" id="SM00382">
    <property type="entry name" value="AAA"/>
    <property type="match status" value="1"/>
</dbReference>
<evidence type="ECO:0000256" key="5">
    <source>
        <dbReference type="ARBA" id="ARBA00022989"/>
    </source>
</evidence>
<dbReference type="Proteomes" id="UP000178603">
    <property type="component" value="Unassembled WGS sequence"/>
</dbReference>
<dbReference type="GO" id="GO:0005524">
    <property type="term" value="F:ATP binding"/>
    <property type="evidence" value="ECO:0007669"/>
    <property type="project" value="UniProtKB-KW"/>
</dbReference>
<feature type="transmembrane region" description="Helical" evidence="7">
    <location>
        <begin position="73"/>
        <end position="94"/>
    </location>
</feature>
<comment type="caution">
    <text evidence="10">The sequence shown here is derived from an EMBL/GenBank/DDBJ whole genome shotgun (WGS) entry which is preliminary data.</text>
</comment>